<evidence type="ECO:0000313" key="3">
    <source>
        <dbReference type="EMBL" id="CAD8098121.1"/>
    </source>
</evidence>
<evidence type="ECO:0000256" key="1">
    <source>
        <dbReference type="ARBA" id="ARBA00022741"/>
    </source>
</evidence>
<dbReference type="GO" id="GO:0005739">
    <property type="term" value="C:mitochondrion"/>
    <property type="evidence" value="ECO:0007669"/>
    <property type="project" value="TreeGrafter"/>
</dbReference>
<accession>A0A8S1P558</accession>
<organism evidence="3 4">
    <name type="scientific">Paramecium primaurelia</name>
    <dbReference type="NCBI Taxonomy" id="5886"/>
    <lineage>
        <taxon>Eukaryota</taxon>
        <taxon>Sar</taxon>
        <taxon>Alveolata</taxon>
        <taxon>Ciliophora</taxon>
        <taxon>Intramacronucleata</taxon>
        <taxon>Oligohymenophorea</taxon>
        <taxon>Peniculida</taxon>
        <taxon>Parameciidae</taxon>
        <taxon>Paramecium</taxon>
    </lineage>
</organism>
<protein>
    <recommendedName>
        <fullName evidence="5">AFG1-like ATPase</fullName>
    </recommendedName>
</protein>
<sequence>MFLGLRRVRFNFGAVLEQYQYLVRQEEIARDERQVNTIVQFDRVNDQLVQTHQQWLQYSKFLDEFIRRNYTTQQSQVQQPSAKQSSFFSSLFGGSQTVSINETKLQSTQQDHNRPFVQQIQGLYVFGSPGCGKTYIMDLFYEQCQIPQKKRIHFNEFMLDIQKDLHKCSSKEDPVNKVGTAKAKDIRLLCLDEFQVTDIGDALILKRLFETMINNHMILVATSNRPPEDLYKGGLQRHLFLPFIPFLKQSCIIHNMDSQVDYRYSYSEAQTERLLTYISPLDDNAEQTMKAIFKRISKTDKFYEKEIEVIEGRNFKIKRQANGVAMFDYEELCEDVVGASDFIALCRNYHTICLKGVKQISMSNRNAARRFILLIDEMYNHKTKLYCSAERDLMNLFIVKNKGDQYDEEFALERCRSRLKEMQSKEYLETPSYYDQQKQ</sequence>
<dbReference type="InterPro" id="IPR005654">
    <property type="entry name" value="ATPase_AFG1-like"/>
</dbReference>
<keyword evidence="4" id="KW-1185">Reference proteome</keyword>
<proteinExistence type="predicted"/>
<reference evidence="3" key="1">
    <citation type="submission" date="2021-01" db="EMBL/GenBank/DDBJ databases">
        <authorList>
            <consortium name="Genoscope - CEA"/>
            <person name="William W."/>
        </authorList>
    </citation>
    <scope>NUCLEOTIDE SEQUENCE</scope>
</reference>
<evidence type="ECO:0008006" key="5">
    <source>
        <dbReference type="Google" id="ProtNLM"/>
    </source>
</evidence>
<evidence type="ECO:0000313" key="4">
    <source>
        <dbReference type="Proteomes" id="UP000688137"/>
    </source>
</evidence>
<dbReference type="GO" id="GO:0005524">
    <property type="term" value="F:ATP binding"/>
    <property type="evidence" value="ECO:0007669"/>
    <property type="project" value="UniProtKB-KW"/>
</dbReference>
<dbReference type="GO" id="GO:0016887">
    <property type="term" value="F:ATP hydrolysis activity"/>
    <property type="evidence" value="ECO:0007669"/>
    <property type="project" value="InterPro"/>
</dbReference>
<keyword evidence="2" id="KW-0067">ATP-binding</keyword>
<dbReference type="NCBIfam" id="NF040713">
    <property type="entry name" value="ZapE"/>
    <property type="match status" value="1"/>
</dbReference>
<evidence type="ECO:0000256" key="2">
    <source>
        <dbReference type="ARBA" id="ARBA00022840"/>
    </source>
</evidence>
<comment type="caution">
    <text evidence="3">The sequence shown here is derived from an EMBL/GenBank/DDBJ whole genome shotgun (WGS) entry which is preliminary data.</text>
</comment>
<dbReference type="AlphaFoldDB" id="A0A8S1P558"/>
<gene>
    <name evidence="3" type="ORF">PPRIM_AZ9-3.1.T1060060</name>
</gene>
<name>A0A8S1P558_PARPR</name>
<keyword evidence="1" id="KW-0547">Nucleotide-binding</keyword>
<dbReference type="PANTHER" id="PTHR12169">
    <property type="entry name" value="ATPASE N2B"/>
    <property type="match status" value="1"/>
</dbReference>
<dbReference type="FunFam" id="3.40.50.300:FF:006097">
    <property type="entry name" value="Uncharacterized protein"/>
    <property type="match status" value="1"/>
</dbReference>
<dbReference type="EMBL" id="CAJJDM010000109">
    <property type="protein sequence ID" value="CAD8098121.1"/>
    <property type="molecule type" value="Genomic_DNA"/>
</dbReference>
<dbReference type="Proteomes" id="UP000688137">
    <property type="component" value="Unassembled WGS sequence"/>
</dbReference>
<dbReference type="Pfam" id="PF03969">
    <property type="entry name" value="AFG1_ATPase"/>
    <property type="match status" value="1"/>
</dbReference>
<dbReference type="OMA" id="FDEMQIT"/>
<dbReference type="PANTHER" id="PTHR12169:SF6">
    <property type="entry name" value="AFG1-LIKE ATPASE"/>
    <property type="match status" value="1"/>
</dbReference>